<dbReference type="GO" id="GO:0051205">
    <property type="term" value="P:protein insertion into membrane"/>
    <property type="evidence" value="ECO:0007669"/>
    <property type="project" value="TreeGrafter"/>
</dbReference>
<keyword evidence="2" id="KW-1134">Transmembrane beta strand</keyword>
<evidence type="ECO:0000313" key="9">
    <source>
        <dbReference type="EMBL" id="QEA04639.1"/>
    </source>
</evidence>
<dbReference type="AlphaFoldDB" id="A0A5B8R6K7"/>
<dbReference type="Pfam" id="PF07244">
    <property type="entry name" value="POTRA"/>
    <property type="match status" value="4"/>
</dbReference>
<dbReference type="InterPro" id="IPR023707">
    <property type="entry name" value="OM_assembly_BamA"/>
</dbReference>
<gene>
    <name evidence="9" type="primary">bamA</name>
    <name evidence="9" type="ORF">KBTEX_00947</name>
</gene>
<proteinExistence type="inferred from homology"/>
<feature type="domain" description="POTRA" evidence="8">
    <location>
        <begin position="23"/>
        <end position="90"/>
    </location>
</feature>
<dbReference type="Gene3D" id="2.40.160.50">
    <property type="entry name" value="membrane protein fhac: a member of the omp85/tpsb transporter family"/>
    <property type="match status" value="1"/>
</dbReference>
<dbReference type="Pfam" id="PF01103">
    <property type="entry name" value="Omp85"/>
    <property type="match status" value="1"/>
</dbReference>
<evidence type="ECO:0000256" key="4">
    <source>
        <dbReference type="ARBA" id="ARBA00022729"/>
    </source>
</evidence>
<dbReference type="EMBL" id="MN079086">
    <property type="protein sequence ID" value="QEA04639.1"/>
    <property type="molecule type" value="Genomic_DNA"/>
</dbReference>
<dbReference type="InterPro" id="IPR000184">
    <property type="entry name" value="Bac_surfAg_D15"/>
</dbReference>
<dbReference type="PIRSF" id="PIRSF006076">
    <property type="entry name" value="OM_assembly_OMP85"/>
    <property type="match status" value="1"/>
</dbReference>
<evidence type="ECO:0000256" key="3">
    <source>
        <dbReference type="ARBA" id="ARBA00022692"/>
    </source>
</evidence>
<accession>A0A5B8R6K7</accession>
<dbReference type="GO" id="GO:0019867">
    <property type="term" value="C:outer membrane"/>
    <property type="evidence" value="ECO:0007669"/>
    <property type="project" value="InterPro"/>
</dbReference>
<dbReference type="HAMAP" id="MF_01430">
    <property type="entry name" value="OM_assembly_BamA"/>
    <property type="match status" value="1"/>
</dbReference>
<dbReference type="InterPro" id="IPR039910">
    <property type="entry name" value="D15-like"/>
</dbReference>
<dbReference type="PANTHER" id="PTHR12815:SF23">
    <property type="entry name" value="OUTER MEMBRANE PROTEIN ASSEMBLY FACTOR BAMA"/>
    <property type="match status" value="1"/>
</dbReference>
<dbReference type="PROSITE" id="PS51779">
    <property type="entry name" value="POTRA"/>
    <property type="match status" value="5"/>
</dbReference>
<keyword evidence="5" id="KW-0677">Repeat</keyword>
<organism evidence="9">
    <name type="scientific">uncultured organism</name>
    <dbReference type="NCBI Taxonomy" id="155900"/>
    <lineage>
        <taxon>unclassified sequences</taxon>
        <taxon>environmental samples</taxon>
    </lineage>
</organism>
<evidence type="ECO:0000256" key="1">
    <source>
        <dbReference type="ARBA" id="ARBA00004370"/>
    </source>
</evidence>
<sequence>MRKSLLALALAAVMGQAAAMEPFQVDDIRVEGLRRISAGTVFNYLPVQVGDRVTGSQAASAIRSLYDTGFFQDVTLRRDGNVLVVDVAERPAIARIELHGNNEMGDDDLLTALEGAGLAKGKTLDRSLLTQVQRELRQQYFSLGYYDVEVESTVSPLPRNRVSVRLDVKEGEPAAVQEIQFVGNSAFDDDTLRDTFEMGPVPWYRFFSDADRYSRQRLAGDLERLRSYYQDRGFVNFTITSTQVSISPDRRRIHVTVNLDEGEQFRVGEVKLAGDLIYPEETLRKLVELKPGALYSRSQVVSTAEALRDKLGERGYAFANINPVPEVNEDEGTVDVTIYVDPAERVYVRQINISGNETTRDNVIRRELRQYEGAWLSTEDVSESRNRLNRLGFFDDVSIETPRVSGSRDQVDVDVSVKERLSGSIKAGIGYGTSQGLLLNFGVQQDNVFGSGDRLAFNANNDSSNTVYRLSYLDRFYTTSGIDRNVSLAYRDTDASEADLSDYGVKSITGTYGYNLPVSSNDTIGADLEVENLDLTLNDEPTDIQQSFVNDYGKQNTTYRVALSWTHDTRNRAVFPSEGSQQTASLTAAIPGSELEYYKASYSHRRYQALADWLTLALEGSVAYGDGYGTNSRLPFFENYFAGGISTVRGFDGNSLGPRDENDDPIGGNARVLGTAELRFPPPGSEDSSFRFTTFVDAGQVYYTYDENVDLGNLRYSAGLGMIWYSPLGPLTMSVARPLNEESNDDKQFFQFSLGTFF</sequence>
<feature type="domain" description="POTRA" evidence="8">
    <location>
        <begin position="174"/>
        <end position="262"/>
    </location>
</feature>
<protein>
    <submittedName>
        <fullName evidence="9">Outer membrane protein assembly factor BamA</fullName>
    </submittedName>
</protein>
<keyword evidence="4" id="KW-0732">Signal</keyword>
<evidence type="ECO:0000256" key="6">
    <source>
        <dbReference type="ARBA" id="ARBA00023136"/>
    </source>
</evidence>
<evidence type="ECO:0000256" key="5">
    <source>
        <dbReference type="ARBA" id="ARBA00022737"/>
    </source>
</evidence>
<name>A0A5B8R6K7_9ZZZZ</name>
<dbReference type="NCBIfam" id="TIGR03303">
    <property type="entry name" value="OM_YaeT"/>
    <property type="match status" value="1"/>
</dbReference>
<dbReference type="InterPro" id="IPR010827">
    <property type="entry name" value="BamA/TamA_POTRA"/>
</dbReference>
<evidence type="ECO:0000259" key="8">
    <source>
        <dbReference type="PROSITE" id="PS51779"/>
    </source>
</evidence>
<dbReference type="InterPro" id="IPR034746">
    <property type="entry name" value="POTRA"/>
</dbReference>
<feature type="domain" description="POTRA" evidence="8">
    <location>
        <begin position="346"/>
        <end position="420"/>
    </location>
</feature>
<feature type="domain" description="POTRA" evidence="8">
    <location>
        <begin position="91"/>
        <end position="171"/>
    </location>
</feature>
<keyword evidence="6" id="KW-0472">Membrane</keyword>
<evidence type="ECO:0000256" key="7">
    <source>
        <dbReference type="ARBA" id="ARBA00023237"/>
    </source>
</evidence>
<comment type="subcellular location">
    <subcellularLocation>
        <location evidence="1">Membrane</location>
    </subcellularLocation>
</comment>
<evidence type="ECO:0000256" key="2">
    <source>
        <dbReference type="ARBA" id="ARBA00022452"/>
    </source>
</evidence>
<keyword evidence="3" id="KW-0812">Transmembrane</keyword>
<feature type="domain" description="POTRA" evidence="8">
    <location>
        <begin position="265"/>
        <end position="343"/>
    </location>
</feature>
<keyword evidence="7" id="KW-0998">Cell outer membrane</keyword>
<dbReference type="Gene3D" id="3.10.20.310">
    <property type="entry name" value="membrane protein fhac"/>
    <property type="match status" value="5"/>
</dbReference>
<dbReference type="GO" id="GO:0071709">
    <property type="term" value="P:membrane assembly"/>
    <property type="evidence" value="ECO:0007669"/>
    <property type="project" value="InterPro"/>
</dbReference>
<reference evidence="9" key="1">
    <citation type="submission" date="2019-06" db="EMBL/GenBank/DDBJ databases">
        <authorList>
            <person name="Murdoch R.W."/>
            <person name="Fathepure B."/>
        </authorList>
    </citation>
    <scope>NUCLEOTIDE SEQUENCE</scope>
</reference>
<dbReference type="PANTHER" id="PTHR12815">
    <property type="entry name" value="SORTING AND ASSEMBLY MACHINERY SAMM50 PROTEIN FAMILY MEMBER"/>
    <property type="match status" value="1"/>
</dbReference>